<dbReference type="FunFam" id="3.80.10.10:FF:000111">
    <property type="entry name" value="LRR receptor-like serine/threonine-protein kinase ERECTA"/>
    <property type="match status" value="1"/>
</dbReference>
<evidence type="ECO:0000256" key="3">
    <source>
        <dbReference type="ARBA" id="ARBA00022614"/>
    </source>
</evidence>
<keyword evidence="9" id="KW-0472">Membrane</keyword>
<evidence type="ECO:0000256" key="11">
    <source>
        <dbReference type="SAM" id="MobiDB-lite"/>
    </source>
</evidence>
<keyword evidence="6" id="KW-0732">Signal</keyword>
<dbReference type="PRINTS" id="PR00019">
    <property type="entry name" value="LEURICHRPT"/>
</dbReference>
<dbReference type="FunFam" id="3.80.10.10:FF:000041">
    <property type="entry name" value="LRR receptor-like serine/threonine-protein kinase ERECTA"/>
    <property type="match status" value="1"/>
</dbReference>
<reference evidence="13" key="1">
    <citation type="journal article" date="2019" name="Nat. Commun.">
        <title>The genome of broomcorn millet.</title>
        <authorList>
            <person name="Zou C."/>
            <person name="Miki D."/>
            <person name="Li D."/>
            <person name="Tang Q."/>
            <person name="Xiao L."/>
            <person name="Rajput S."/>
            <person name="Deng P."/>
            <person name="Jia W."/>
            <person name="Huang R."/>
            <person name="Zhang M."/>
            <person name="Sun Y."/>
            <person name="Hu J."/>
            <person name="Fu X."/>
            <person name="Schnable P.S."/>
            <person name="Li F."/>
            <person name="Zhang H."/>
            <person name="Feng B."/>
            <person name="Zhu X."/>
            <person name="Liu R."/>
            <person name="Schnable J.C."/>
            <person name="Zhu J.-K."/>
            <person name="Zhang H."/>
        </authorList>
    </citation>
    <scope>NUCLEOTIDE SEQUENCE [LARGE SCALE GENOMIC DNA]</scope>
</reference>
<evidence type="ECO:0000256" key="5">
    <source>
        <dbReference type="ARBA" id="ARBA00022692"/>
    </source>
</evidence>
<comment type="subcellular location">
    <subcellularLocation>
        <location evidence="1">Membrane</location>
        <topology evidence="1">Single-pass type I membrane protein</topology>
    </subcellularLocation>
</comment>
<evidence type="ECO:0000256" key="8">
    <source>
        <dbReference type="ARBA" id="ARBA00022989"/>
    </source>
</evidence>
<comment type="similarity">
    <text evidence="2">Belongs to the RLP family.</text>
</comment>
<keyword evidence="7" id="KW-0677">Repeat</keyword>
<evidence type="ECO:0000256" key="10">
    <source>
        <dbReference type="ARBA" id="ARBA00023180"/>
    </source>
</evidence>
<feature type="compositionally biased region" description="Low complexity" evidence="11">
    <location>
        <begin position="45"/>
        <end position="57"/>
    </location>
</feature>
<keyword evidence="5" id="KW-0812">Transmembrane</keyword>
<keyword evidence="13" id="KW-1185">Reference proteome</keyword>
<evidence type="ECO:0000256" key="6">
    <source>
        <dbReference type="ARBA" id="ARBA00022729"/>
    </source>
</evidence>
<keyword evidence="4" id="KW-1070">Brassinosteroid signaling pathway</keyword>
<dbReference type="OrthoDB" id="786385at2759"/>
<name>A0A3L6Q1W4_PANMI</name>
<protein>
    <submittedName>
        <fullName evidence="12">LRR receptor-like serine/threonine-protein kinase</fullName>
    </submittedName>
</protein>
<dbReference type="GO" id="GO:0009742">
    <property type="term" value="P:brassinosteroid mediated signaling pathway"/>
    <property type="evidence" value="ECO:0007669"/>
    <property type="project" value="UniProtKB-KW"/>
</dbReference>
<proteinExistence type="inferred from homology"/>
<evidence type="ECO:0000256" key="2">
    <source>
        <dbReference type="ARBA" id="ARBA00009592"/>
    </source>
</evidence>
<dbReference type="InterPro" id="IPR001611">
    <property type="entry name" value="Leu-rich_rpt"/>
</dbReference>
<dbReference type="Proteomes" id="UP000275267">
    <property type="component" value="Unassembled WGS sequence"/>
</dbReference>
<evidence type="ECO:0000256" key="9">
    <source>
        <dbReference type="ARBA" id="ARBA00023136"/>
    </source>
</evidence>
<evidence type="ECO:0000256" key="7">
    <source>
        <dbReference type="ARBA" id="ARBA00022737"/>
    </source>
</evidence>
<comment type="caution">
    <text evidence="12">The sequence shown here is derived from an EMBL/GenBank/DDBJ whole genome shotgun (WGS) entry which is preliminary data.</text>
</comment>
<evidence type="ECO:0000256" key="4">
    <source>
        <dbReference type="ARBA" id="ARBA00022626"/>
    </source>
</evidence>
<gene>
    <name evidence="12" type="ORF">C2845_PM17G09250</name>
</gene>
<dbReference type="SUPFAM" id="SSF52047">
    <property type="entry name" value="RNI-like"/>
    <property type="match status" value="1"/>
</dbReference>
<dbReference type="Pfam" id="PF13855">
    <property type="entry name" value="LRR_8"/>
    <property type="match status" value="1"/>
</dbReference>
<organism evidence="12 13">
    <name type="scientific">Panicum miliaceum</name>
    <name type="common">Proso millet</name>
    <name type="synonym">Broomcorn millet</name>
    <dbReference type="NCBI Taxonomy" id="4540"/>
    <lineage>
        <taxon>Eukaryota</taxon>
        <taxon>Viridiplantae</taxon>
        <taxon>Streptophyta</taxon>
        <taxon>Embryophyta</taxon>
        <taxon>Tracheophyta</taxon>
        <taxon>Spermatophyta</taxon>
        <taxon>Magnoliopsida</taxon>
        <taxon>Liliopsida</taxon>
        <taxon>Poales</taxon>
        <taxon>Poaceae</taxon>
        <taxon>PACMAD clade</taxon>
        <taxon>Panicoideae</taxon>
        <taxon>Panicodae</taxon>
        <taxon>Paniceae</taxon>
        <taxon>Panicinae</taxon>
        <taxon>Panicum</taxon>
        <taxon>Panicum sect. Panicum</taxon>
    </lineage>
</organism>
<dbReference type="GO" id="GO:0016301">
    <property type="term" value="F:kinase activity"/>
    <property type="evidence" value="ECO:0007669"/>
    <property type="project" value="UniProtKB-KW"/>
</dbReference>
<dbReference type="PROSITE" id="PS51450">
    <property type="entry name" value="LRR"/>
    <property type="match status" value="1"/>
</dbReference>
<dbReference type="InterPro" id="IPR032675">
    <property type="entry name" value="LRR_dom_sf"/>
</dbReference>
<dbReference type="Gene3D" id="3.80.10.10">
    <property type="entry name" value="Ribonuclease Inhibitor"/>
    <property type="match status" value="1"/>
</dbReference>
<keyword evidence="10" id="KW-0325">Glycoprotein</keyword>
<sequence length="553" mass="60500">MDEIFWKLWAAGIDVGVALDASIGKSSCASKEVEQPLIAPAGEYSPRSPGGRSMPSPNTWLGPSHDEPDTFDQLKGPTACSLVTGSFATLLMELAQAVVLPKEKVCHTVPMQDGQLNKESKERQLGVVFIDPQQFPATIIAQEPDHDMQDDKDKKLEKKQLLAIREKVASFLLVDIISDKVSTATFLDMSNNLLTGMLPASLQMTAAQMIDLTGNRITGPVPRFPRNIKYLDLSRNNLSGNMLSGEVPNCTRDFGPFRYMAALNLNSNDLTGGFPSALHMSRELVFLDLAYNRLSGNFPAWIAEKLPSLALLRLRYNEFSGNVPIQLAKIQGLQYIDLACNNFSGQISESIVNLSAIAPSYGYSRSLESLSGYGMGLYVDTFNAMMFFTETISVLTKGQQLEFSKEIKYMVNIDLSCNKLTGEIPQGICSLVALKILNISWNQISGRIPSGIGGLKELESLDISHNELSGEIPSSISALTSLSSLNLSYNNLSGRIPTGSQLQTVGFDDPASIYVGNKLYVGLHSQRIALQMQQVNLQVIKNSRTIGWWTPAT</sequence>
<dbReference type="PANTHER" id="PTHR48063:SF70">
    <property type="entry name" value="LEUCINE-RICH REPEAT-CONTAINING N-TERMINAL PLANT-TYPE DOMAIN-CONTAINING PROTEIN"/>
    <property type="match status" value="1"/>
</dbReference>
<evidence type="ECO:0000313" key="12">
    <source>
        <dbReference type="EMBL" id="RLM69957.1"/>
    </source>
</evidence>
<dbReference type="GO" id="GO:0016020">
    <property type="term" value="C:membrane"/>
    <property type="evidence" value="ECO:0007669"/>
    <property type="project" value="UniProtKB-SubCell"/>
</dbReference>
<evidence type="ECO:0000256" key="1">
    <source>
        <dbReference type="ARBA" id="ARBA00004479"/>
    </source>
</evidence>
<dbReference type="Pfam" id="PF00560">
    <property type="entry name" value="LRR_1"/>
    <property type="match status" value="4"/>
</dbReference>
<keyword evidence="3" id="KW-0433">Leucine-rich repeat</keyword>
<feature type="region of interest" description="Disordered" evidence="11">
    <location>
        <begin position="39"/>
        <end position="69"/>
    </location>
</feature>
<dbReference type="AlphaFoldDB" id="A0A3L6Q1W4"/>
<dbReference type="EMBL" id="PQIB02000014">
    <property type="protein sequence ID" value="RLM69957.1"/>
    <property type="molecule type" value="Genomic_DNA"/>
</dbReference>
<accession>A0A3L6Q1W4</accession>
<dbReference type="InterPro" id="IPR046956">
    <property type="entry name" value="RLP23-like"/>
</dbReference>
<evidence type="ECO:0000313" key="13">
    <source>
        <dbReference type="Proteomes" id="UP000275267"/>
    </source>
</evidence>
<dbReference type="PANTHER" id="PTHR48063">
    <property type="entry name" value="LRR RECEPTOR-LIKE KINASE"/>
    <property type="match status" value="1"/>
</dbReference>
<keyword evidence="8" id="KW-1133">Transmembrane helix</keyword>
<dbReference type="STRING" id="4540.A0A3L6Q1W4"/>